<accession>A0A3B1CLM3</accession>
<dbReference type="PANTHER" id="PTHR34606">
    <property type="entry name" value="BON DOMAIN-CONTAINING PROTEIN"/>
    <property type="match status" value="1"/>
</dbReference>
<dbReference type="AlphaFoldDB" id="A0A3B1CLM3"/>
<protein>
    <recommendedName>
        <fullName evidence="1">BON domain-containing protein</fullName>
    </recommendedName>
</protein>
<proteinExistence type="predicted"/>
<organism evidence="2">
    <name type="scientific">hydrothermal vent metagenome</name>
    <dbReference type="NCBI Taxonomy" id="652676"/>
    <lineage>
        <taxon>unclassified sequences</taxon>
        <taxon>metagenomes</taxon>
        <taxon>ecological metagenomes</taxon>
    </lineage>
</organism>
<reference evidence="2" key="1">
    <citation type="submission" date="2018-06" db="EMBL/GenBank/DDBJ databases">
        <authorList>
            <person name="Zhirakovskaya E."/>
        </authorList>
    </citation>
    <scope>NUCLEOTIDE SEQUENCE</scope>
</reference>
<dbReference type="PROSITE" id="PS50914">
    <property type="entry name" value="BON"/>
    <property type="match status" value="1"/>
</dbReference>
<dbReference type="EMBL" id="UOGE01000107">
    <property type="protein sequence ID" value="VAX25613.1"/>
    <property type="molecule type" value="Genomic_DNA"/>
</dbReference>
<dbReference type="Pfam" id="PF04972">
    <property type="entry name" value="BON"/>
    <property type="match status" value="1"/>
</dbReference>
<name>A0A3B1CLM3_9ZZZZ</name>
<evidence type="ECO:0000259" key="1">
    <source>
        <dbReference type="PROSITE" id="PS50914"/>
    </source>
</evidence>
<dbReference type="PANTHER" id="PTHR34606:SF15">
    <property type="entry name" value="BON DOMAIN-CONTAINING PROTEIN"/>
    <property type="match status" value="1"/>
</dbReference>
<dbReference type="InterPro" id="IPR007055">
    <property type="entry name" value="BON_dom"/>
</dbReference>
<gene>
    <name evidence="2" type="ORF">MNBD_NITROSPINAE02-579</name>
</gene>
<dbReference type="InterPro" id="IPR051686">
    <property type="entry name" value="Lipoprotein_DolP"/>
</dbReference>
<evidence type="ECO:0000313" key="2">
    <source>
        <dbReference type="EMBL" id="VAX25613.1"/>
    </source>
</evidence>
<dbReference type="Gene3D" id="3.30.1340.30">
    <property type="match status" value="1"/>
</dbReference>
<feature type="domain" description="BON" evidence="1">
    <location>
        <begin position="49"/>
        <end position="117"/>
    </location>
</feature>
<sequence length="124" mass="13469">MKKCFIMFAVSLGIIFAGPALAVNDDEGAFNRAGKSIDSGIKKTKEFFTDSAITARVKKRLSRDDYVSVFNFTVTTSKGVVTVKGEADSEKIAQRVIDITRATKGVKNVNNNIMIISKSPSSSR</sequence>